<evidence type="ECO:0008006" key="3">
    <source>
        <dbReference type="Google" id="ProtNLM"/>
    </source>
</evidence>
<comment type="caution">
    <text evidence="1">The sequence shown here is derived from an EMBL/GenBank/DDBJ whole genome shotgun (WGS) entry which is preliminary data.</text>
</comment>
<dbReference type="AlphaFoldDB" id="A0AAU9XQW8"/>
<name>A0AAU9XQW8_9CNID</name>
<evidence type="ECO:0000313" key="2">
    <source>
        <dbReference type="Proteomes" id="UP001159428"/>
    </source>
</evidence>
<dbReference type="Proteomes" id="UP001159428">
    <property type="component" value="Unassembled WGS sequence"/>
</dbReference>
<organism evidence="1 2">
    <name type="scientific">Pocillopora meandrina</name>
    <dbReference type="NCBI Taxonomy" id="46732"/>
    <lineage>
        <taxon>Eukaryota</taxon>
        <taxon>Metazoa</taxon>
        <taxon>Cnidaria</taxon>
        <taxon>Anthozoa</taxon>
        <taxon>Hexacorallia</taxon>
        <taxon>Scleractinia</taxon>
        <taxon>Astrocoeniina</taxon>
        <taxon>Pocilloporidae</taxon>
        <taxon>Pocillopora</taxon>
    </lineage>
</organism>
<accession>A0AAU9XQW8</accession>
<keyword evidence="2" id="KW-1185">Reference proteome</keyword>
<gene>
    <name evidence="1" type="ORF">PMEA_00027790</name>
</gene>
<protein>
    <recommendedName>
        <fullName evidence="3">LAGLIDADG endonuclease</fullName>
    </recommendedName>
</protein>
<dbReference type="EMBL" id="CALNXJ010000057">
    <property type="protein sequence ID" value="CAH3155083.1"/>
    <property type="molecule type" value="Genomic_DNA"/>
</dbReference>
<reference evidence="1 2" key="1">
    <citation type="submission" date="2022-05" db="EMBL/GenBank/DDBJ databases">
        <authorList>
            <consortium name="Genoscope - CEA"/>
            <person name="William W."/>
        </authorList>
    </citation>
    <scope>NUCLEOTIDE SEQUENCE [LARGE SCALE GENOMIC DNA]</scope>
</reference>
<evidence type="ECO:0000313" key="1">
    <source>
        <dbReference type="EMBL" id="CAH3155083.1"/>
    </source>
</evidence>
<sequence>MTQAQYKLIRDFLLVEISVAKANKAGALANMTIGEYSRMAKESDKFVVLVKNHKTDSTHGSARIVFSPRSKSWMDVFLKLRLKFATFDCGPEKCVLLYSNGESTVSSQINKAINSVCKRPKSRARQAVS</sequence>
<proteinExistence type="predicted"/>